<dbReference type="InterPro" id="IPR009288">
    <property type="entry name" value="AIG2-like_dom"/>
</dbReference>
<evidence type="ECO:0000256" key="12">
    <source>
        <dbReference type="ARBA" id="ARBA00049546"/>
    </source>
</evidence>
<dbReference type="SUPFAM" id="SSF110857">
    <property type="entry name" value="Gamma-glutamyl cyclotransferase-like"/>
    <property type="match status" value="1"/>
</dbReference>
<dbReference type="EMBL" id="CP124535">
    <property type="protein sequence ID" value="WGV16533.1"/>
    <property type="molecule type" value="Genomic_DNA"/>
</dbReference>
<evidence type="ECO:0000313" key="15">
    <source>
        <dbReference type="Proteomes" id="UP001230978"/>
    </source>
</evidence>
<evidence type="ECO:0000256" key="7">
    <source>
        <dbReference type="ARBA" id="ARBA00022842"/>
    </source>
</evidence>
<dbReference type="CDD" id="cd24155">
    <property type="entry name" value="NUDIX_ADPRase"/>
    <property type="match status" value="1"/>
</dbReference>
<dbReference type="Pfam" id="PF00293">
    <property type="entry name" value="NUDIX"/>
    <property type="match status" value="1"/>
</dbReference>
<dbReference type="Gene3D" id="3.10.490.10">
    <property type="entry name" value="Gamma-glutamyl cyclotransferase-like"/>
    <property type="match status" value="1"/>
</dbReference>
<comment type="cofactor">
    <cofactor evidence="1">
        <name>Mg(2+)</name>
        <dbReference type="ChEBI" id="CHEBI:18420"/>
    </cofactor>
</comment>
<evidence type="ECO:0000256" key="8">
    <source>
        <dbReference type="ARBA" id="ARBA00025164"/>
    </source>
</evidence>
<evidence type="ECO:0000256" key="10">
    <source>
        <dbReference type="ARBA" id="ARBA00030308"/>
    </source>
</evidence>
<evidence type="ECO:0000256" key="9">
    <source>
        <dbReference type="ARBA" id="ARBA00030162"/>
    </source>
</evidence>
<evidence type="ECO:0000256" key="1">
    <source>
        <dbReference type="ARBA" id="ARBA00001946"/>
    </source>
</evidence>
<dbReference type="InterPro" id="IPR013024">
    <property type="entry name" value="GGCT-like"/>
</dbReference>
<dbReference type="Gene3D" id="3.90.79.10">
    <property type="entry name" value="Nucleoside Triphosphate Pyrophosphohydrolase"/>
    <property type="match status" value="1"/>
</dbReference>
<feature type="domain" description="Nudix hydrolase" evidence="13">
    <location>
        <begin position="216"/>
        <end position="361"/>
    </location>
</feature>
<dbReference type="PANTHER" id="PTHR11839:SF5">
    <property type="entry name" value="ADP-RIBOSE PYROPHOSPHATASE"/>
    <property type="match status" value="1"/>
</dbReference>
<evidence type="ECO:0000313" key="14">
    <source>
        <dbReference type="EMBL" id="WGV16533.1"/>
    </source>
</evidence>
<evidence type="ECO:0000256" key="6">
    <source>
        <dbReference type="ARBA" id="ARBA00022801"/>
    </source>
</evidence>
<dbReference type="PANTHER" id="PTHR11839">
    <property type="entry name" value="UDP/ADP-SUGAR PYROPHOSPHATASE"/>
    <property type="match status" value="1"/>
</dbReference>
<accession>A0ABY8Q7A5</accession>
<evidence type="ECO:0000256" key="3">
    <source>
        <dbReference type="ARBA" id="ARBA00012453"/>
    </source>
</evidence>
<dbReference type="InterPro" id="IPR020084">
    <property type="entry name" value="NUDIX_hydrolase_CS"/>
</dbReference>
<dbReference type="InterPro" id="IPR000086">
    <property type="entry name" value="NUDIX_hydrolase_dom"/>
</dbReference>
<dbReference type="NCBIfam" id="TIGR00052">
    <property type="entry name" value="nudix-type nucleoside diphosphatase, YffH/AdpP family"/>
    <property type="match status" value="1"/>
</dbReference>
<evidence type="ECO:0000256" key="5">
    <source>
        <dbReference type="ARBA" id="ARBA00022723"/>
    </source>
</evidence>
<gene>
    <name evidence="14" type="ORF">QF092_01590</name>
</gene>
<evidence type="ECO:0000256" key="11">
    <source>
        <dbReference type="ARBA" id="ARBA00033056"/>
    </source>
</evidence>
<dbReference type="PROSITE" id="PS51462">
    <property type="entry name" value="NUDIX"/>
    <property type="match status" value="1"/>
</dbReference>
<evidence type="ECO:0000259" key="13">
    <source>
        <dbReference type="PROSITE" id="PS51462"/>
    </source>
</evidence>
<dbReference type="SUPFAM" id="SSF55811">
    <property type="entry name" value="Nudix"/>
    <property type="match status" value="1"/>
</dbReference>
<dbReference type="CDD" id="cd06661">
    <property type="entry name" value="GGCT_like"/>
    <property type="match status" value="1"/>
</dbReference>
<evidence type="ECO:0000256" key="4">
    <source>
        <dbReference type="ARBA" id="ARBA00013297"/>
    </source>
</evidence>
<keyword evidence="5" id="KW-0479">Metal-binding</keyword>
<keyword evidence="15" id="KW-1185">Reference proteome</keyword>
<sequence>MRFFFYGTLCHPPLLAAVLGRDAATMPARLADHAVHWAEGGAFPLIHPVAGAMAEGVLLDTLSQDEVARLDFYEGGFRYDAVDRVIDTPEGPTTARVYLPQPGHWHPAEAWHLPDWVARYGAEVVATASDFMALMGQVPPSAVAVRYGAMLTRGAARVRAAAPQAASLRHPGGAGEVAVDHRQTPYARFFAVEEWRLAWRQFSGQMGAPQDRAVFVMADAVTVLPYDPIRDRVLLVEQFRPGPFARGDQAAWQLEAIAGRIDPGETPEQAARREAVEEAGLTLGPILPVAEYYPSPGAVSEYLYSYVALTDLPDGSAGIFGAAEEAEDIRGHLISFDRMMDLVATGEVTNGPMLLTALWLQRERPRLRAEALAP</sequence>
<proteinExistence type="inferred from homology"/>
<reference evidence="14 15" key="1">
    <citation type="submission" date="2023-04" db="EMBL/GenBank/DDBJ databases">
        <title>YMD61, complete Genome.</title>
        <authorList>
            <person name="Zhang J."/>
        </authorList>
    </citation>
    <scope>NUCLEOTIDE SEQUENCE [LARGE SCALE GENOMIC DNA]</scope>
    <source>
        <strain evidence="14 15">YMD61</strain>
    </source>
</reference>
<keyword evidence="6" id="KW-0378">Hydrolase</keyword>
<dbReference type="InterPro" id="IPR004385">
    <property type="entry name" value="NDP_pyrophosphatase"/>
</dbReference>
<comment type="function">
    <text evidence="8">Acts on ADP-mannose and ADP-glucose as well as ADP-ribose. Prevents glycogen biosynthesis. The reaction catalyzed by this enzyme is a limiting step of the gluconeogenic process.</text>
</comment>
<organism evidence="14 15">
    <name type="scientific">Fuscovulum ytuae</name>
    <dbReference type="NCBI Taxonomy" id="3042299"/>
    <lineage>
        <taxon>Bacteria</taxon>
        <taxon>Pseudomonadati</taxon>
        <taxon>Pseudomonadota</taxon>
        <taxon>Alphaproteobacteria</taxon>
        <taxon>Rhodobacterales</taxon>
        <taxon>Paracoccaceae</taxon>
        <taxon>Fuscovulum</taxon>
    </lineage>
</organism>
<name>A0ABY8Q7A5_9RHOB</name>
<dbReference type="EC" id="3.6.1.13" evidence="3"/>
<dbReference type="InterPro" id="IPR036568">
    <property type="entry name" value="GGCT-like_sf"/>
</dbReference>
<dbReference type="RefSeq" id="WP_281466967.1">
    <property type="nucleotide sequence ID" value="NZ_CP124535.1"/>
</dbReference>
<evidence type="ECO:0000256" key="2">
    <source>
        <dbReference type="ARBA" id="ARBA00007482"/>
    </source>
</evidence>
<dbReference type="InterPro" id="IPR015797">
    <property type="entry name" value="NUDIX_hydrolase-like_dom_sf"/>
</dbReference>
<comment type="similarity">
    <text evidence="2">Belongs to the Nudix hydrolase family. NudF subfamily.</text>
</comment>
<dbReference type="PROSITE" id="PS00893">
    <property type="entry name" value="NUDIX_BOX"/>
    <property type="match status" value="1"/>
</dbReference>
<keyword evidence="7" id="KW-0460">Magnesium</keyword>
<dbReference type="Proteomes" id="UP001230978">
    <property type="component" value="Chromosome"/>
</dbReference>
<comment type="catalytic activity">
    <reaction evidence="12">
        <text>ADP-D-ribose + H2O = D-ribose 5-phosphate + AMP + 2 H(+)</text>
        <dbReference type="Rhea" id="RHEA:10412"/>
        <dbReference type="ChEBI" id="CHEBI:15377"/>
        <dbReference type="ChEBI" id="CHEBI:15378"/>
        <dbReference type="ChEBI" id="CHEBI:57967"/>
        <dbReference type="ChEBI" id="CHEBI:78346"/>
        <dbReference type="ChEBI" id="CHEBI:456215"/>
        <dbReference type="EC" id="3.6.1.13"/>
    </reaction>
</comment>
<dbReference type="Pfam" id="PF06094">
    <property type="entry name" value="GGACT"/>
    <property type="match status" value="1"/>
</dbReference>
<protein>
    <recommendedName>
        <fullName evidence="4">ADP-ribose pyrophosphatase</fullName>
        <ecNumber evidence="3">3.6.1.13</ecNumber>
    </recommendedName>
    <alternativeName>
        <fullName evidence="9">ADP-ribose diphosphatase</fullName>
    </alternativeName>
    <alternativeName>
        <fullName evidence="11">ADP-ribose phosphohydrolase</fullName>
    </alternativeName>
    <alternativeName>
        <fullName evidence="10">Adenosine diphosphoribose pyrophosphatase</fullName>
    </alternativeName>
</protein>